<accession>A0ABT0LI04</accession>
<sequence>MAILCVERGMFMRVLMGFNPVFMLMMLFIISGQVYRQLGKVNPIRMNNTSEAGDD</sequence>
<evidence type="ECO:0000313" key="2">
    <source>
        <dbReference type="EMBL" id="MCL1127295.1"/>
    </source>
</evidence>
<gene>
    <name evidence="2" type="ORF">L2764_23160</name>
</gene>
<reference evidence="2 3" key="1">
    <citation type="submission" date="2022-01" db="EMBL/GenBank/DDBJ databases">
        <title>Whole genome-based taxonomy of the Shewanellaceae.</title>
        <authorList>
            <person name="Martin-Rodriguez A.J."/>
        </authorList>
    </citation>
    <scope>NUCLEOTIDE SEQUENCE [LARGE SCALE GENOMIC DNA]</scope>
    <source>
        <strain evidence="2 3">DSM 17177</strain>
    </source>
</reference>
<protein>
    <submittedName>
        <fullName evidence="2">Uncharacterized protein</fullName>
    </submittedName>
</protein>
<keyword evidence="1" id="KW-0472">Membrane</keyword>
<feature type="transmembrane region" description="Helical" evidence="1">
    <location>
        <begin position="14"/>
        <end position="35"/>
    </location>
</feature>
<evidence type="ECO:0000313" key="3">
    <source>
        <dbReference type="Proteomes" id="UP001203423"/>
    </source>
</evidence>
<evidence type="ECO:0000256" key="1">
    <source>
        <dbReference type="SAM" id="Phobius"/>
    </source>
</evidence>
<organism evidence="2 3">
    <name type="scientific">Shewanella surugensis</name>
    <dbReference type="NCBI Taxonomy" id="212020"/>
    <lineage>
        <taxon>Bacteria</taxon>
        <taxon>Pseudomonadati</taxon>
        <taxon>Pseudomonadota</taxon>
        <taxon>Gammaproteobacteria</taxon>
        <taxon>Alteromonadales</taxon>
        <taxon>Shewanellaceae</taxon>
        <taxon>Shewanella</taxon>
    </lineage>
</organism>
<proteinExistence type="predicted"/>
<dbReference type="RefSeq" id="WP_248942688.1">
    <property type="nucleotide sequence ID" value="NZ_JAKIKS010000143.1"/>
</dbReference>
<dbReference type="Proteomes" id="UP001203423">
    <property type="component" value="Unassembled WGS sequence"/>
</dbReference>
<comment type="caution">
    <text evidence="2">The sequence shown here is derived from an EMBL/GenBank/DDBJ whole genome shotgun (WGS) entry which is preliminary data.</text>
</comment>
<dbReference type="EMBL" id="JAKIKS010000143">
    <property type="protein sequence ID" value="MCL1127295.1"/>
    <property type="molecule type" value="Genomic_DNA"/>
</dbReference>
<name>A0ABT0LI04_9GAMM</name>
<keyword evidence="3" id="KW-1185">Reference proteome</keyword>
<keyword evidence="1" id="KW-0812">Transmembrane</keyword>
<keyword evidence="1" id="KW-1133">Transmembrane helix</keyword>